<dbReference type="GO" id="GO:0051604">
    <property type="term" value="P:protein maturation"/>
    <property type="evidence" value="ECO:0007669"/>
    <property type="project" value="Ensembl"/>
</dbReference>
<reference evidence="3" key="2">
    <citation type="submission" date="2025-09" db="UniProtKB">
        <authorList>
            <consortium name="Ensembl"/>
        </authorList>
    </citation>
    <scope>IDENTIFICATION</scope>
</reference>
<dbReference type="GO" id="GO:0006413">
    <property type="term" value="P:translational initiation"/>
    <property type="evidence" value="ECO:0007669"/>
    <property type="project" value="Ensembl"/>
</dbReference>
<gene>
    <name evidence="3" type="primary">LTO1</name>
</gene>
<protein>
    <submittedName>
        <fullName evidence="3">LTO1 maturation factor of ABCE1</fullName>
    </submittedName>
</protein>
<reference evidence="3" key="1">
    <citation type="submission" date="2025-08" db="UniProtKB">
        <authorList>
            <consortium name="Ensembl"/>
        </authorList>
    </citation>
    <scope>IDENTIFICATION</scope>
</reference>
<dbReference type="PANTHER" id="PTHR28532">
    <property type="entry name" value="GEO13458P1"/>
    <property type="match status" value="1"/>
</dbReference>
<evidence type="ECO:0000313" key="4">
    <source>
        <dbReference type="Proteomes" id="UP000694407"/>
    </source>
</evidence>
<dbReference type="InterPro" id="IPR019191">
    <property type="entry name" value="Essential_protein_Yae1_N"/>
</dbReference>
<dbReference type="Pfam" id="PF09811">
    <property type="entry name" value="Yae1_N"/>
    <property type="match status" value="1"/>
</dbReference>
<accession>A0A8C5YSR0</accession>
<dbReference type="PANTHER" id="PTHR28532:SF1">
    <property type="entry name" value="ORAL CANCER OVEREXPRESSED 1"/>
    <property type="match status" value="1"/>
</dbReference>
<dbReference type="GeneTree" id="ENSGT00390000009426"/>
<keyword evidence="4" id="KW-1185">Reference proteome</keyword>
<sequence>EQGAPVAMAGRQDMFDAIVMADERFRGEGYQEGYEDGSSLGRIEGRQHGALRGAKIGSEIGCYQGFAFAWKHLLHSDASERDSRKMKVLESLMGMIEKFPYDDPAYDKLHEDLDRIRGKFRQLCSLLNVQPDFKMSAEGSGLSF</sequence>
<dbReference type="GO" id="GO:0042273">
    <property type="term" value="P:ribosomal large subunit biogenesis"/>
    <property type="evidence" value="ECO:0007669"/>
    <property type="project" value="Ensembl"/>
</dbReference>
<dbReference type="Ensembl" id="ENSMMMT00000004062.1">
    <property type="protein sequence ID" value="ENSMMMP00000003574.1"/>
    <property type="gene ID" value="ENSMMMG00000003272.1"/>
</dbReference>
<evidence type="ECO:0000313" key="3">
    <source>
        <dbReference type="Ensembl" id="ENSMMMP00000003574.1"/>
    </source>
</evidence>
<name>A0A8C5YSR0_MARMA</name>
<comment type="similarity">
    <text evidence="1">Belongs to the LTO1 family.</text>
</comment>
<proteinExistence type="inferred from homology"/>
<dbReference type="AlphaFoldDB" id="A0A8C5YSR0"/>
<dbReference type="Proteomes" id="UP000694407">
    <property type="component" value="Unplaced"/>
</dbReference>
<dbReference type="InterPro" id="IPR052436">
    <property type="entry name" value="LTO1_adapter"/>
</dbReference>
<feature type="domain" description="Essential protein Yae1 N-terminal" evidence="2">
    <location>
        <begin position="29"/>
        <end position="67"/>
    </location>
</feature>
<evidence type="ECO:0000256" key="1">
    <source>
        <dbReference type="ARBA" id="ARBA00038090"/>
    </source>
</evidence>
<evidence type="ECO:0000259" key="2">
    <source>
        <dbReference type="Pfam" id="PF09811"/>
    </source>
</evidence>
<organism evidence="3 4">
    <name type="scientific">Marmota marmota marmota</name>
    <name type="common">Alpine marmot</name>
    <dbReference type="NCBI Taxonomy" id="9994"/>
    <lineage>
        <taxon>Eukaryota</taxon>
        <taxon>Metazoa</taxon>
        <taxon>Chordata</taxon>
        <taxon>Craniata</taxon>
        <taxon>Vertebrata</taxon>
        <taxon>Euteleostomi</taxon>
        <taxon>Mammalia</taxon>
        <taxon>Eutheria</taxon>
        <taxon>Euarchontoglires</taxon>
        <taxon>Glires</taxon>
        <taxon>Rodentia</taxon>
        <taxon>Sciuromorpha</taxon>
        <taxon>Sciuridae</taxon>
        <taxon>Xerinae</taxon>
        <taxon>Marmotini</taxon>
        <taxon>Marmota</taxon>
    </lineage>
</organism>